<dbReference type="Proteomes" id="UP000237632">
    <property type="component" value="Unassembled WGS sequence"/>
</dbReference>
<keyword evidence="1" id="KW-0472">Membrane</keyword>
<evidence type="ECO:0000313" key="2">
    <source>
        <dbReference type="EMBL" id="PRH38522.1"/>
    </source>
</evidence>
<feature type="transmembrane region" description="Helical" evidence="1">
    <location>
        <begin position="172"/>
        <end position="197"/>
    </location>
</feature>
<feature type="transmembrane region" description="Helical" evidence="1">
    <location>
        <begin position="265"/>
        <end position="285"/>
    </location>
</feature>
<dbReference type="EMBL" id="PVHK01000237">
    <property type="protein sequence ID" value="PRH38522.1"/>
    <property type="molecule type" value="Genomic_DNA"/>
</dbReference>
<gene>
    <name evidence="2" type="ORF">C6T65_31490</name>
</gene>
<feature type="transmembrane region" description="Helical" evidence="1">
    <location>
        <begin position="81"/>
        <end position="102"/>
    </location>
</feature>
<evidence type="ECO:0000256" key="1">
    <source>
        <dbReference type="SAM" id="Phobius"/>
    </source>
</evidence>
<proteinExistence type="predicted"/>
<dbReference type="RefSeq" id="WP_024973507.1">
    <property type="nucleotide sequence ID" value="NZ_PVHK01000237.1"/>
</dbReference>
<accession>A0AA44XY75</accession>
<comment type="caution">
    <text evidence="2">The sequence shown here is derived from an EMBL/GenBank/DDBJ whole genome shotgun (WGS) entry which is preliminary data.</text>
</comment>
<feature type="transmembrane region" description="Helical" evidence="1">
    <location>
        <begin position="232"/>
        <end position="253"/>
    </location>
</feature>
<evidence type="ECO:0000313" key="3">
    <source>
        <dbReference type="Proteomes" id="UP000237632"/>
    </source>
</evidence>
<sequence>MDDDFYSAASDQKRQQALREQLLDMQQNWGMLDDQHIAPPTDSSRHYWQWVANSEQKRAESSTGSSGVNSGGGGVSGGGEFLLGLLLLPLLTVAILPAALVWHYRKKNWLYLALTALLFAASTWYFLTKTHGALLDTALGVQVVFGVVYLPFAVTGWICHRLNDRIAKGAPFNFGAWSWIVLFSLAISFEMLFFLWIEGFHWGADLVRFVGNSIVFFGGKTYISLSNYNDSATMLLAAFPNAVTLSILQAWFRKRQAQGKRAIPWLLYLPVVWVVGMALFLGFVITVNHLQRDSHASATVPEDHALHAAAQPTLQSHARCTQHHKHCKSAR</sequence>
<feature type="transmembrane region" description="Helical" evidence="1">
    <location>
        <begin position="139"/>
        <end position="160"/>
    </location>
</feature>
<feature type="transmembrane region" description="Helical" evidence="1">
    <location>
        <begin position="109"/>
        <end position="127"/>
    </location>
</feature>
<keyword evidence="1" id="KW-0812">Transmembrane</keyword>
<reference evidence="2 3" key="1">
    <citation type="submission" date="2018-03" db="EMBL/GenBank/DDBJ databases">
        <authorList>
            <person name="Nguyen K."/>
            <person name="Fouts D."/>
            <person name="Sutton G."/>
        </authorList>
    </citation>
    <scope>NUCLEOTIDE SEQUENCE [LARGE SCALE GENOMIC DNA]</scope>
    <source>
        <strain evidence="2 3">AU3578</strain>
    </source>
</reference>
<protein>
    <submittedName>
        <fullName evidence="2">Uncharacterized protein</fullName>
    </submittedName>
</protein>
<dbReference type="AlphaFoldDB" id="A0AA44XY75"/>
<name>A0AA44XY75_BURVI</name>
<keyword evidence="1" id="KW-1133">Transmembrane helix</keyword>
<organism evidence="2 3">
    <name type="scientific">Burkholderia vietnamiensis</name>
    <dbReference type="NCBI Taxonomy" id="60552"/>
    <lineage>
        <taxon>Bacteria</taxon>
        <taxon>Pseudomonadati</taxon>
        <taxon>Pseudomonadota</taxon>
        <taxon>Betaproteobacteria</taxon>
        <taxon>Burkholderiales</taxon>
        <taxon>Burkholderiaceae</taxon>
        <taxon>Burkholderia</taxon>
        <taxon>Burkholderia cepacia complex</taxon>
    </lineage>
</organism>